<keyword evidence="2 4" id="KW-0195">Cyclin</keyword>
<feature type="compositionally biased region" description="Basic and acidic residues" evidence="5">
    <location>
        <begin position="65"/>
        <end position="76"/>
    </location>
</feature>
<dbReference type="SMART" id="SM00385">
    <property type="entry name" value="CYCLIN"/>
    <property type="match status" value="2"/>
</dbReference>
<evidence type="ECO:0000259" key="6">
    <source>
        <dbReference type="SMART" id="SM00385"/>
    </source>
</evidence>
<name>A0A9D4ZNN9_ADICA</name>
<feature type="domain" description="Cyclin-like" evidence="6">
    <location>
        <begin position="513"/>
        <end position="595"/>
    </location>
</feature>
<dbReference type="Gene3D" id="1.10.472.10">
    <property type="entry name" value="Cyclin-like"/>
    <property type="match status" value="2"/>
</dbReference>
<feature type="region of interest" description="Disordered" evidence="5">
    <location>
        <begin position="173"/>
        <end position="197"/>
    </location>
</feature>
<organism evidence="7 8">
    <name type="scientific">Adiantum capillus-veneris</name>
    <name type="common">Maidenhair fern</name>
    <dbReference type="NCBI Taxonomy" id="13818"/>
    <lineage>
        <taxon>Eukaryota</taxon>
        <taxon>Viridiplantae</taxon>
        <taxon>Streptophyta</taxon>
        <taxon>Embryophyta</taxon>
        <taxon>Tracheophyta</taxon>
        <taxon>Polypodiopsida</taxon>
        <taxon>Polypodiidae</taxon>
        <taxon>Polypodiales</taxon>
        <taxon>Pteridineae</taxon>
        <taxon>Pteridaceae</taxon>
        <taxon>Vittarioideae</taxon>
        <taxon>Adiantum</taxon>
    </lineage>
</organism>
<dbReference type="GO" id="GO:0051301">
    <property type="term" value="P:cell division"/>
    <property type="evidence" value="ECO:0007669"/>
    <property type="project" value="UniProtKB-KW"/>
</dbReference>
<evidence type="ECO:0000256" key="3">
    <source>
        <dbReference type="ARBA" id="ARBA00023306"/>
    </source>
</evidence>
<protein>
    <recommendedName>
        <fullName evidence="6">Cyclin-like domain-containing protein</fullName>
    </recommendedName>
</protein>
<dbReference type="Pfam" id="PF00134">
    <property type="entry name" value="Cyclin_N"/>
    <property type="match status" value="1"/>
</dbReference>
<dbReference type="InterPro" id="IPR006671">
    <property type="entry name" value="Cyclin_N"/>
</dbReference>
<evidence type="ECO:0000313" key="8">
    <source>
        <dbReference type="Proteomes" id="UP000886520"/>
    </source>
</evidence>
<dbReference type="InterPro" id="IPR013763">
    <property type="entry name" value="Cyclin-like_dom"/>
</dbReference>
<feature type="compositionally biased region" description="Basic residues" evidence="5">
    <location>
        <begin position="9"/>
        <end position="19"/>
    </location>
</feature>
<dbReference type="InterPro" id="IPR004367">
    <property type="entry name" value="Cyclin_C-dom"/>
</dbReference>
<dbReference type="InterPro" id="IPR036915">
    <property type="entry name" value="Cyclin-like_sf"/>
</dbReference>
<keyword evidence="3" id="KW-0131">Cell cycle</keyword>
<dbReference type="CDD" id="cd20537">
    <property type="entry name" value="CYCLIN_CCNO-like_rpt2"/>
    <property type="match status" value="1"/>
</dbReference>
<evidence type="ECO:0000256" key="2">
    <source>
        <dbReference type="ARBA" id="ARBA00023127"/>
    </source>
</evidence>
<dbReference type="EMBL" id="JABFUD020000005">
    <property type="protein sequence ID" value="KAI5080096.1"/>
    <property type="molecule type" value="Genomic_DNA"/>
</dbReference>
<keyword evidence="1" id="KW-0132">Cell division</keyword>
<feature type="region of interest" description="Disordered" evidence="5">
    <location>
        <begin position="1"/>
        <end position="32"/>
    </location>
</feature>
<dbReference type="Pfam" id="PF02984">
    <property type="entry name" value="Cyclin_C"/>
    <property type="match status" value="1"/>
</dbReference>
<sequence length="607" mass="67810">MDVLQGHVKAAKKKARLGKSKNGLPACSKEHSRPCYSAMPAHRIVKIPATATATAKFERSAQGLHEAKCGSKGETTRRRRHHRRNLIESRPRLIITDQIYPRPSPSAGCICPAVSHEVVQPEVDSNLLQKPKRLKKYSHDGGSRYLQTISSSEAANSSALSFCSRLGGGHRISGTSGSVGRNSAEHPTGRCHRPDSQQALPFNVPEIYQLVDACDAIEALDKNQFPRISLALEASSPEANEQLPDRRRLGTQRLSSEFPDLSPLLSVNANECRTILNDVHLPSSVSVAATNSASSSLTLLSHGDQRSIFHWKGYGTESTGGLDIIGSIPSSPTVMFKQILKDPSWGLTPLIEAETSKCEKFHLADAADDLDDMLDNLHEREGYLSLLWGYLERSHTTGIYEPHRYFVVVWQIQHASKYKYQLDTLFRAVSLLDRCLCSGTLVNRQRLWLLGVACMCIAAKLEETQFSSIISLMEDVCTDTGQQPCFTKEQLIWMETVVLQVINYECLTPTAATFIWLYLWDFRKDREVQTLAFYILCLSLTDYEVLRFRASVISASAVFLTCIILNRVPPLFVMELHWTKPAVCSCVKRLDFLFAEASGMRRYTSDI</sequence>
<evidence type="ECO:0000313" key="7">
    <source>
        <dbReference type="EMBL" id="KAI5080096.1"/>
    </source>
</evidence>
<keyword evidence="8" id="KW-1185">Reference proteome</keyword>
<evidence type="ECO:0000256" key="4">
    <source>
        <dbReference type="RuleBase" id="RU000383"/>
    </source>
</evidence>
<dbReference type="Proteomes" id="UP000886520">
    <property type="component" value="Chromosome 5"/>
</dbReference>
<dbReference type="AlphaFoldDB" id="A0A9D4ZNN9"/>
<comment type="similarity">
    <text evidence="4">Belongs to the cyclin family.</text>
</comment>
<dbReference type="OrthoDB" id="5590282at2759"/>
<accession>A0A9D4ZNN9</accession>
<dbReference type="PANTHER" id="PTHR10177">
    <property type="entry name" value="CYCLINS"/>
    <property type="match status" value="1"/>
</dbReference>
<feature type="region of interest" description="Disordered" evidence="5">
    <location>
        <begin position="62"/>
        <end position="82"/>
    </location>
</feature>
<feature type="domain" description="Cyclin-like" evidence="6">
    <location>
        <begin position="407"/>
        <end position="500"/>
    </location>
</feature>
<gene>
    <name evidence="7" type="ORF">GOP47_0005575</name>
</gene>
<dbReference type="SUPFAM" id="SSF47954">
    <property type="entry name" value="Cyclin-like"/>
    <property type="match status" value="2"/>
</dbReference>
<feature type="compositionally biased region" description="Basic and acidic residues" evidence="5">
    <location>
        <begin position="183"/>
        <end position="195"/>
    </location>
</feature>
<reference evidence="7 8" key="1">
    <citation type="submission" date="2021-01" db="EMBL/GenBank/DDBJ databases">
        <title>Adiantum capillus-veneris genome.</title>
        <authorList>
            <person name="Fang Y."/>
            <person name="Liao Q."/>
        </authorList>
    </citation>
    <scope>NUCLEOTIDE SEQUENCE [LARGE SCALE GENOMIC DNA]</scope>
    <source>
        <strain evidence="7">H3</strain>
        <tissue evidence="7">Leaf</tissue>
    </source>
</reference>
<dbReference type="InterPro" id="IPR039361">
    <property type="entry name" value="Cyclin"/>
</dbReference>
<comment type="caution">
    <text evidence="7">The sequence shown here is derived from an EMBL/GenBank/DDBJ whole genome shotgun (WGS) entry which is preliminary data.</text>
</comment>
<evidence type="ECO:0000256" key="1">
    <source>
        <dbReference type="ARBA" id="ARBA00022618"/>
    </source>
</evidence>
<proteinExistence type="inferred from homology"/>
<evidence type="ECO:0000256" key="5">
    <source>
        <dbReference type="SAM" id="MobiDB-lite"/>
    </source>
</evidence>